<sequence>MAEYIERKAALDAAHKWCDPCGAAVEAVLSVPAADVAPVVYGRWVHLGGDEWCCSACGFVITTEGSWDKPTKKYCEDCGAKIDGGDGDAESVD</sequence>
<organism evidence="1">
    <name type="scientific">Siphoviridae sp. ct8WU9</name>
    <dbReference type="NCBI Taxonomy" id="2825364"/>
    <lineage>
        <taxon>Viruses</taxon>
        <taxon>Duplodnaviria</taxon>
        <taxon>Heunggongvirae</taxon>
        <taxon>Uroviricota</taxon>
        <taxon>Caudoviricetes</taxon>
    </lineage>
</organism>
<accession>A0A8S5PTX1</accession>
<proteinExistence type="predicted"/>
<reference evidence="1" key="1">
    <citation type="journal article" date="2021" name="Proc. Natl. Acad. Sci. U.S.A.">
        <title>A Catalog of Tens of Thousands of Viruses from Human Metagenomes Reveals Hidden Associations with Chronic Diseases.</title>
        <authorList>
            <person name="Tisza M.J."/>
            <person name="Buck C.B."/>
        </authorList>
    </citation>
    <scope>NUCLEOTIDE SEQUENCE</scope>
    <source>
        <strain evidence="1">Ct8WU9</strain>
    </source>
</reference>
<evidence type="ECO:0000313" key="1">
    <source>
        <dbReference type="EMBL" id="DAE09963.1"/>
    </source>
</evidence>
<name>A0A8S5PTX1_9CAUD</name>
<protein>
    <submittedName>
        <fullName evidence="1">Zinc-ribbon family protein</fullName>
    </submittedName>
</protein>
<dbReference type="EMBL" id="BK015498">
    <property type="protein sequence ID" value="DAE09963.1"/>
    <property type="molecule type" value="Genomic_DNA"/>
</dbReference>